<sequence length="66" mass="7505">MKTTERSEYMKKKLSILLCLTLLILSGCRASGNTIRFGAADIGGMYYSFANTFTELANEEYDNYKF</sequence>
<dbReference type="AlphaFoldDB" id="K1TBN7"/>
<accession>K1TBN7</accession>
<organism evidence="1">
    <name type="scientific">human gut metagenome</name>
    <dbReference type="NCBI Taxonomy" id="408170"/>
    <lineage>
        <taxon>unclassified sequences</taxon>
        <taxon>metagenomes</taxon>
        <taxon>organismal metagenomes</taxon>
    </lineage>
</organism>
<evidence type="ECO:0000313" key="1">
    <source>
        <dbReference type="EMBL" id="EKC64884.1"/>
    </source>
</evidence>
<comment type="caution">
    <text evidence="1">The sequence shown here is derived from an EMBL/GenBank/DDBJ whole genome shotgun (WGS) entry which is preliminary data.</text>
</comment>
<reference evidence="1" key="1">
    <citation type="journal article" date="2013" name="Environ. Microbiol.">
        <title>Microbiota from the distal guts of lean and obese adolescents exhibit partial functional redundancy besides clear differences in community structure.</title>
        <authorList>
            <person name="Ferrer M."/>
            <person name="Ruiz A."/>
            <person name="Lanza F."/>
            <person name="Haange S.B."/>
            <person name="Oberbach A."/>
            <person name="Till H."/>
            <person name="Bargiela R."/>
            <person name="Campoy C."/>
            <person name="Segura M.T."/>
            <person name="Richter M."/>
            <person name="von Bergen M."/>
            <person name="Seifert J."/>
            <person name="Suarez A."/>
        </authorList>
    </citation>
    <scope>NUCLEOTIDE SEQUENCE</scope>
</reference>
<protein>
    <submittedName>
        <fullName evidence="1">TRAP transporter solute receptor, TAXI family</fullName>
    </submittedName>
</protein>
<dbReference type="PROSITE" id="PS51257">
    <property type="entry name" value="PROKAR_LIPOPROTEIN"/>
    <property type="match status" value="1"/>
</dbReference>
<dbReference type="EMBL" id="AJWZ01004635">
    <property type="protein sequence ID" value="EKC64884.1"/>
    <property type="molecule type" value="Genomic_DNA"/>
</dbReference>
<keyword evidence="1" id="KW-0675">Receptor</keyword>
<name>K1TBN7_9ZZZZ</name>
<proteinExistence type="predicted"/>
<gene>
    <name evidence="1" type="ORF">OBE_06715</name>
</gene>